<feature type="compositionally biased region" description="Low complexity" evidence="1">
    <location>
        <begin position="418"/>
        <end position="439"/>
    </location>
</feature>
<accession>A0A0G4FFD8</accession>
<feature type="region of interest" description="Disordered" evidence="1">
    <location>
        <begin position="890"/>
        <end position="909"/>
    </location>
</feature>
<organism evidence="2 3">
    <name type="scientific">Vitrella brassicaformis (strain CCMP3155)</name>
    <dbReference type="NCBI Taxonomy" id="1169540"/>
    <lineage>
        <taxon>Eukaryota</taxon>
        <taxon>Sar</taxon>
        <taxon>Alveolata</taxon>
        <taxon>Colpodellida</taxon>
        <taxon>Vitrellaceae</taxon>
        <taxon>Vitrella</taxon>
    </lineage>
</organism>
<feature type="region of interest" description="Disordered" evidence="1">
    <location>
        <begin position="730"/>
        <end position="862"/>
    </location>
</feature>
<name>A0A0G4FFD8_VITBC</name>
<gene>
    <name evidence="2" type="ORF">Vbra_1074</name>
</gene>
<dbReference type="EMBL" id="CDMY01000419">
    <property type="protein sequence ID" value="CEM11575.1"/>
    <property type="molecule type" value="Genomic_DNA"/>
</dbReference>
<dbReference type="SUPFAM" id="SSF47095">
    <property type="entry name" value="HMG-box"/>
    <property type="match status" value="1"/>
</dbReference>
<feature type="compositionally biased region" description="Basic and acidic residues" evidence="1">
    <location>
        <begin position="385"/>
        <end position="401"/>
    </location>
</feature>
<evidence type="ECO:0000313" key="3">
    <source>
        <dbReference type="Proteomes" id="UP000041254"/>
    </source>
</evidence>
<feature type="compositionally biased region" description="Pro residues" evidence="1">
    <location>
        <begin position="814"/>
        <end position="825"/>
    </location>
</feature>
<feature type="region of interest" description="Disordered" evidence="1">
    <location>
        <begin position="349"/>
        <end position="439"/>
    </location>
</feature>
<feature type="compositionally biased region" description="Basic residues" evidence="1">
    <location>
        <begin position="778"/>
        <end position="787"/>
    </location>
</feature>
<sequence>MVIRAPGGLPHARHPHPAARTAHLHMHPLAVREGGGARNGIDTPGVVQSSRPSSAGPSLPDDDASAPPFSIRIDPLSPGLILDKQRMAEQKFLEDEMKRREKLLQDPGNMVDALRRRKAQQRVREILQEQQVYVPVGDSDWQTAEDTVNTLLRDGRLHRLHEKEVILKRIAPIPNNFFELHKWILRRDSRSGPVLFVQHPAIDDKDTDKYERLLVDDAEIKGRDAGSRVESRMEQTFYNAQGVPLRAEAWKKQRQVWVDEAAAEGFGDDTPSTHRTRTQKESKLQNLTAYNCFALERRPFLMRRFPERVGEPQFFARMLGEEWRQLPPEDREVWSVHERCKDRFRLQSVMHPAGSPPPVRYAVSSRRPSHPGEPVQPFVMTTTTIKHEQSRRPPVIVKKEETDEEKADVEQEQDQEPDAQQQQPQREQEHQAAAAVAAAASAPLPQEVLEPLSHPARWVRQLRVRPLRLVPSGKEDLLEVDRDSEEEADLSDFPRSAVRLSIYDPGDGHTRPARQQGDSLCDEDLPVLKVGESVQVAVMSGEGGWETGWEDGTVEGMVQRGNGEPTDVAVRLDSTATSVTLPTQHFIEPSVPVKTAPESHFRLRPRDAEPDRDLYPGAVINLPFAASGPSCDAIVMALHRKEGRMGLRSGKGSTLDLHRLADGRTVENFDPETVTVRRLPYDVELGGSGGTAPSWWIIPDPFRPDIVPARKVPFRTDVLRNPPVRSLIRHLWNNSKKARRRQPAKKVQFAQQEAASSGGAGGAAEAEPSAMAEATGKKQAKRKAKGGSKRERSSAKARDRRPAKRAKAAAAVPPSTPPPPPPPPAAAVESAGMASDHHLNSLAPHHDTMEGPHASAREHMPASGAAMDVDDGVAGQYHHGMAAADEMMAGDDDEEPFPALPHHQLHVMH</sequence>
<feature type="compositionally biased region" description="Low complexity" evidence="1">
    <location>
        <begin position="52"/>
        <end position="69"/>
    </location>
</feature>
<dbReference type="InterPro" id="IPR036910">
    <property type="entry name" value="HMG_box_dom_sf"/>
</dbReference>
<evidence type="ECO:0000313" key="2">
    <source>
        <dbReference type="EMBL" id="CEM11575.1"/>
    </source>
</evidence>
<feature type="compositionally biased region" description="Basic residues" evidence="1">
    <location>
        <begin position="11"/>
        <end position="20"/>
    </location>
</feature>
<protein>
    <submittedName>
        <fullName evidence="2">Uncharacterized protein</fullName>
    </submittedName>
</protein>
<feature type="region of interest" description="Disordered" evidence="1">
    <location>
        <begin position="32"/>
        <end position="69"/>
    </location>
</feature>
<dbReference type="OrthoDB" id="42782at2759"/>
<dbReference type="VEuPathDB" id="CryptoDB:Vbra_1074"/>
<feature type="compositionally biased region" description="Basic residues" evidence="1">
    <location>
        <begin position="798"/>
        <end position="807"/>
    </location>
</feature>
<dbReference type="Proteomes" id="UP000041254">
    <property type="component" value="Unassembled WGS sequence"/>
</dbReference>
<evidence type="ECO:0000256" key="1">
    <source>
        <dbReference type="SAM" id="MobiDB-lite"/>
    </source>
</evidence>
<feature type="compositionally biased region" description="Low complexity" evidence="1">
    <location>
        <begin position="1"/>
        <end position="10"/>
    </location>
</feature>
<keyword evidence="3" id="KW-1185">Reference proteome</keyword>
<proteinExistence type="predicted"/>
<feature type="region of interest" description="Disordered" evidence="1">
    <location>
        <begin position="1"/>
        <end position="20"/>
    </location>
</feature>
<feature type="compositionally biased region" description="Acidic residues" evidence="1">
    <location>
        <begin position="402"/>
        <end position="417"/>
    </location>
</feature>
<dbReference type="AlphaFoldDB" id="A0A0G4FFD8"/>
<dbReference type="CDD" id="cd00084">
    <property type="entry name" value="HMG-box_SF"/>
    <property type="match status" value="1"/>
</dbReference>
<feature type="compositionally biased region" description="Basic and acidic residues" evidence="1">
    <location>
        <begin position="835"/>
        <end position="860"/>
    </location>
</feature>
<dbReference type="Gene3D" id="1.10.30.10">
    <property type="entry name" value="High mobility group box domain"/>
    <property type="match status" value="1"/>
</dbReference>
<reference evidence="2 3" key="1">
    <citation type="submission" date="2014-11" db="EMBL/GenBank/DDBJ databases">
        <authorList>
            <person name="Zhu J."/>
            <person name="Qi W."/>
            <person name="Song R."/>
        </authorList>
    </citation>
    <scope>NUCLEOTIDE SEQUENCE [LARGE SCALE GENOMIC DNA]</scope>
</reference>
<feature type="compositionally biased region" description="Low complexity" evidence="1">
    <location>
        <begin position="753"/>
        <end position="774"/>
    </location>
</feature>
<dbReference type="InParanoid" id="A0A0G4FFD8"/>
<feature type="compositionally biased region" description="Basic and acidic residues" evidence="1">
    <location>
        <begin position="788"/>
        <end position="797"/>
    </location>
</feature>